<dbReference type="Proteomes" id="UP000017048">
    <property type="component" value="Unassembled WGS sequence"/>
</dbReference>
<name>U5EHX6_NOCAS</name>
<dbReference type="PROSITE" id="PS51318">
    <property type="entry name" value="TAT"/>
    <property type="match status" value="1"/>
</dbReference>
<evidence type="ECO:0000313" key="3">
    <source>
        <dbReference type="Proteomes" id="UP000017048"/>
    </source>
</evidence>
<reference evidence="2 3" key="1">
    <citation type="journal article" date="2014" name="BMC Genomics">
        <title>Genome based analysis of type-I polyketide synthase and nonribosomal peptide synthetase gene clusters in seven strains of five representative Nocardia species.</title>
        <authorList>
            <person name="Komaki H."/>
            <person name="Ichikawa N."/>
            <person name="Hosoyama A."/>
            <person name="Takahashi-Nakaguchi A."/>
            <person name="Matsuzawa T."/>
            <person name="Suzuki K."/>
            <person name="Fujita N."/>
            <person name="Gonoi T."/>
        </authorList>
    </citation>
    <scope>NUCLEOTIDE SEQUENCE [LARGE SCALE GENOMIC DNA]</scope>
    <source>
        <strain evidence="2 3">NBRC 15531</strain>
    </source>
</reference>
<dbReference type="PANTHER" id="PTHR31118">
    <property type="entry name" value="CYCLASE-LIKE PROTEIN 2"/>
    <property type="match status" value="1"/>
</dbReference>
<sequence length="273" mass="28276">MTGVCAPEIVRLAHAAAPRPSRRAVFGLAGLTALAAVAAPAQAAPGSRVVDLTYTLTPQLPVWPGNAPFTMVPVAWHASGGFGQYALGYWEHTGTHVDAPAHRILGGATTEDLPAQDLIAPLVVLDISARAATDNDAVVTVADIDRWRATYGEIPERAFVAMYSGWERRVTRPSTFLNLDDRGLPHAPGFSGEAVEYLVGRFGIVGAGVDTLSLDCGADPDYGAHTALLGAGRYGVEMLANLEAVPPSGATIIVGAPKHAGGTGGPCRVLALV</sequence>
<organism evidence="2 3">
    <name type="scientific">Nocardia asteroides NBRC 15531</name>
    <dbReference type="NCBI Taxonomy" id="1110697"/>
    <lineage>
        <taxon>Bacteria</taxon>
        <taxon>Bacillati</taxon>
        <taxon>Actinomycetota</taxon>
        <taxon>Actinomycetes</taxon>
        <taxon>Mycobacteriales</taxon>
        <taxon>Nocardiaceae</taxon>
        <taxon>Nocardia</taxon>
    </lineage>
</organism>
<dbReference type="AlphaFoldDB" id="U5EHX6"/>
<accession>U5EHX6</accession>
<dbReference type="STRING" id="1824.SAMN05444423_102628"/>
<gene>
    <name evidence="2" type="ORF">NCAST_32_04780</name>
</gene>
<dbReference type="PANTHER" id="PTHR31118:SF12">
    <property type="entry name" value="CYCLASE-LIKE PROTEIN 2"/>
    <property type="match status" value="1"/>
</dbReference>
<keyword evidence="3" id="KW-1185">Reference proteome</keyword>
<feature type="signal peptide" evidence="1">
    <location>
        <begin position="1"/>
        <end position="43"/>
    </location>
</feature>
<dbReference type="SUPFAM" id="SSF102198">
    <property type="entry name" value="Putative cyclase"/>
    <property type="match status" value="1"/>
</dbReference>
<evidence type="ECO:0008006" key="4">
    <source>
        <dbReference type="Google" id="ProtNLM"/>
    </source>
</evidence>
<feature type="chain" id="PRO_5004659754" description="Cyclase" evidence="1">
    <location>
        <begin position="44"/>
        <end position="273"/>
    </location>
</feature>
<keyword evidence="1" id="KW-0732">Signal</keyword>
<proteinExistence type="predicted"/>
<dbReference type="eggNOG" id="COG1878">
    <property type="taxonomic scope" value="Bacteria"/>
</dbReference>
<dbReference type="Pfam" id="PF04199">
    <property type="entry name" value="Cyclase"/>
    <property type="match status" value="1"/>
</dbReference>
<evidence type="ECO:0000313" key="2">
    <source>
        <dbReference type="EMBL" id="GAD85991.1"/>
    </source>
</evidence>
<dbReference type="Gene3D" id="3.50.30.50">
    <property type="entry name" value="Putative cyclase"/>
    <property type="match status" value="1"/>
</dbReference>
<protein>
    <recommendedName>
        <fullName evidence="4">Cyclase</fullName>
    </recommendedName>
</protein>
<comment type="caution">
    <text evidence="2">The sequence shown here is derived from an EMBL/GenBank/DDBJ whole genome shotgun (WGS) entry which is preliminary data.</text>
</comment>
<dbReference type="InterPro" id="IPR006311">
    <property type="entry name" value="TAT_signal"/>
</dbReference>
<dbReference type="GO" id="GO:0019441">
    <property type="term" value="P:L-tryptophan catabolic process to kynurenine"/>
    <property type="evidence" value="ECO:0007669"/>
    <property type="project" value="InterPro"/>
</dbReference>
<dbReference type="GO" id="GO:0004061">
    <property type="term" value="F:arylformamidase activity"/>
    <property type="evidence" value="ECO:0007669"/>
    <property type="project" value="InterPro"/>
</dbReference>
<evidence type="ECO:0000256" key="1">
    <source>
        <dbReference type="SAM" id="SignalP"/>
    </source>
</evidence>
<dbReference type="InterPro" id="IPR037175">
    <property type="entry name" value="KFase_sf"/>
</dbReference>
<dbReference type="InterPro" id="IPR007325">
    <property type="entry name" value="KFase/CYL"/>
</dbReference>
<dbReference type="EMBL" id="BAFO02000032">
    <property type="protein sequence ID" value="GAD85991.1"/>
    <property type="molecule type" value="Genomic_DNA"/>
</dbReference>